<accession>A0AAV0QZ49</accession>
<reference evidence="1" key="1">
    <citation type="submission" date="2022-08" db="EMBL/GenBank/DDBJ databases">
        <authorList>
            <person name="Gutierrez-Valencia J."/>
        </authorList>
    </citation>
    <scope>NUCLEOTIDE SEQUENCE</scope>
</reference>
<proteinExistence type="predicted"/>
<gene>
    <name evidence="1" type="ORF">LITE_LOCUS45439</name>
</gene>
<comment type="caution">
    <text evidence="1">The sequence shown here is derived from an EMBL/GenBank/DDBJ whole genome shotgun (WGS) entry which is preliminary data.</text>
</comment>
<keyword evidence="2" id="KW-1185">Reference proteome</keyword>
<dbReference type="Proteomes" id="UP001154282">
    <property type="component" value="Unassembled WGS sequence"/>
</dbReference>
<dbReference type="AlphaFoldDB" id="A0AAV0QZ49"/>
<evidence type="ECO:0000313" key="1">
    <source>
        <dbReference type="EMBL" id="CAI0550176.1"/>
    </source>
</evidence>
<dbReference type="EMBL" id="CAMGYJ010000010">
    <property type="protein sequence ID" value="CAI0550176.1"/>
    <property type="molecule type" value="Genomic_DNA"/>
</dbReference>
<protein>
    <submittedName>
        <fullName evidence="1">Uncharacterized protein</fullName>
    </submittedName>
</protein>
<organism evidence="1 2">
    <name type="scientific">Linum tenue</name>
    <dbReference type="NCBI Taxonomy" id="586396"/>
    <lineage>
        <taxon>Eukaryota</taxon>
        <taxon>Viridiplantae</taxon>
        <taxon>Streptophyta</taxon>
        <taxon>Embryophyta</taxon>
        <taxon>Tracheophyta</taxon>
        <taxon>Spermatophyta</taxon>
        <taxon>Magnoliopsida</taxon>
        <taxon>eudicotyledons</taxon>
        <taxon>Gunneridae</taxon>
        <taxon>Pentapetalae</taxon>
        <taxon>rosids</taxon>
        <taxon>fabids</taxon>
        <taxon>Malpighiales</taxon>
        <taxon>Linaceae</taxon>
        <taxon>Linum</taxon>
    </lineage>
</organism>
<sequence>MPPSSQLIKSSSHRLLYIPTNPLQEFNFICCGRAGESICCQQILLCRQRISLAAESVPPKKPPPSQSCLCSQRLHRLRRRHCLRRLPSAKATSSDRYQHFAVMYGGFSIGKRAEVELEKGDFTEVVILLSRVKWFKLSTPLCKEVVRFKAIESSFV</sequence>
<name>A0AAV0QZ49_9ROSI</name>
<evidence type="ECO:0000313" key="2">
    <source>
        <dbReference type="Proteomes" id="UP001154282"/>
    </source>
</evidence>